<evidence type="ECO:0000256" key="4">
    <source>
        <dbReference type="ARBA" id="ARBA00022691"/>
    </source>
</evidence>
<dbReference type="InterPro" id="IPR001525">
    <property type="entry name" value="C5_MeTfrase"/>
</dbReference>
<dbReference type="PROSITE" id="PS00094">
    <property type="entry name" value="C5_MTASE_1"/>
    <property type="match status" value="1"/>
</dbReference>
<evidence type="ECO:0000256" key="8">
    <source>
        <dbReference type="RuleBase" id="RU000416"/>
    </source>
</evidence>
<evidence type="ECO:0000256" key="6">
    <source>
        <dbReference type="ARBA" id="ARBA00023242"/>
    </source>
</evidence>
<keyword evidence="6" id="KW-0539">Nucleus</keyword>
<evidence type="ECO:0000256" key="7">
    <source>
        <dbReference type="PROSITE-ProRule" id="PRU01016"/>
    </source>
</evidence>
<evidence type="ECO:0000256" key="3">
    <source>
        <dbReference type="ARBA" id="ARBA00022679"/>
    </source>
</evidence>
<protein>
    <recommendedName>
        <fullName evidence="9">Cytosine-specific methyltransferase</fullName>
        <ecNumber evidence="9">2.1.1.37</ecNumber>
    </recommendedName>
</protein>
<dbReference type="PRINTS" id="PR00105">
    <property type="entry name" value="C5METTRFRASE"/>
</dbReference>
<evidence type="ECO:0000256" key="5">
    <source>
        <dbReference type="ARBA" id="ARBA00023125"/>
    </source>
</evidence>
<dbReference type="EC" id="2.1.1.37" evidence="9"/>
<dbReference type="EMBL" id="JACCJB010000022">
    <property type="protein sequence ID" value="KAF6218647.1"/>
    <property type="molecule type" value="Genomic_DNA"/>
</dbReference>
<feature type="region of interest" description="Disordered" evidence="10">
    <location>
        <begin position="693"/>
        <end position="721"/>
    </location>
</feature>
<dbReference type="InterPro" id="IPR057215">
    <property type="entry name" value="DUF7893"/>
</dbReference>
<reference evidence="12 13" key="1">
    <citation type="journal article" date="2020" name="Genomics">
        <title>Complete, high-quality genomes from long-read metagenomic sequencing of two wolf lichen thalli reveals enigmatic genome architecture.</title>
        <authorList>
            <person name="McKenzie S.K."/>
            <person name="Walston R.F."/>
            <person name="Allen J.L."/>
        </authorList>
    </citation>
    <scope>NUCLEOTIDE SEQUENCE [LARGE SCALE GENOMIC DNA]</scope>
    <source>
        <strain evidence="12">WasteWater1</strain>
    </source>
</reference>
<dbReference type="GO" id="GO:0003886">
    <property type="term" value="F:DNA (cytosine-5-)-methyltransferase activity"/>
    <property type="evidence" value="ECO:0007669"/>
    <property type="project" value="UniProtKB-EC"/>
</dbReference>
<comment type="catalytic activity">
    <reaction evidence="9">
        <text>a 2'-deoxycytidine in DNA + S-adenosyl-L-methionine = a 5-methyl-2'-deoxycytidine in DNA + S-adenosyl-L-homocysteine + H(+)</text>
        <dbReference type="Rhea" id="RHEA:13681"/>
        <dbReference type="Rhea" id="RHEA-COMP:11369"/>
        <dbReference type="Rhea" id="RHEA-COMP:11370"/>
        <dbReference type="ChEBI" id="CHEBI:15378"/>
        <dbReference type="ChEBI" id="CHEBI:57856"/>
        <dbReference type="ChEBI" id="CHEBI:59789"/>
        <dbReference type="ChEBI" id="CHEBI:85452"/>
        <dbReference type="ChEBI" id="CHEBI:85454"/>
        <dbReference type="EC" id="2.1.1.37"/>
    </reaction>
</comment>
<keyword evidence="4 7" id="KW-0949">S-adenosyl-L-methionine</keyword>
<dbReference type="InterPro" id="IPR050390">
    <property type="entry name" value="C5-Methyltransferase"/>
</dbReference>
<dbReference type="Gene3D" id="2.30.30.490">
    <property type="match status" value="2"/>
</dbReference>
<keyword evidence="5" id="KW-0238">DNA-binding</keyword>
<dbReference type="GO" id="GO:0032259">
    <property type="term" value="P:methylation"/>
    <property type="evidence" value="ECO:0007669"/>
    <property type="project" value="UniProtKB-KW"/>
</dbReference>
<keyword evidence="3 7" id="KW-0808">Transferase</keyword>
<proteinExistence type="inferred from homology"/>
<comment type="caution">
    <text evidence="12">The sequence shown here is derived from an EMBL/GenBank/DDBJ whole genome shotgun (WGS) entry which is preliminary data.</text>
</comment>
<keyword evidence="2 7" id="KW-0489">Methyltransferase</keyword>
<dbReference type="AlphaFoldDB" id="A0A8H6F801"/>
<evidence type="ECO:0000256" key="2">
    <source>
        <dbReference type="ARBA" id="ARBA00022603"/>
    </source>
</evidence>
<dbReference type="PROSITE" id="PS51679">
    <property type="entry name" value="SAM_MT_C5"/>
    <property type="match status" value="1"/>
</dbReference>
<organism evidence="12 13">
    <name type="scientific">Letharia lupina</name>
    <dbReference type="NCBI Taxonomy" id="560253"/>
    <lineage>
        <taxon>Eukaryota</taxon>
        <taxon>Fungi</taxon>
        <taxon>Dikarya</taxon>
        <taxon>Ascomycota</taxon>
        <taxon>Pezizomycotina</taxon>
        <taxon>Lecanoromycetes</taxon>
        <taxon>OSLEUM clade</taxon>
        <taxon>Lecanoromycetidae</taxon>
        <taxon>Lecanorales</taxon>
        <taxon>Lecanorineae</taxon>
        <taxon>Parmeliaceae</taxon>
        <taxon>Letharia</taxon>
    </lineage>
</organism>
<evidence type="ECO:0000259" key="11">
    <source>
        <dbReference type="PROSITE" id="PS51038"/>
    </source>
</evidence>
<dbReference type="SUPFAM" id="SSF53335">
    <property type="entry name" value="S-adenosyl-L-methionine-dependent methyltransferases"/>
    <property type="match status" value="1"/>
</dbReference>
<feature type="domain" description="BAH" evidence="11">
    <location>
        <begin position="575"/>
        <end position="699"/>
    </location>
</feature>
<dbReference type="Pfam" id="PF00145">
    <property type="entry name" value="DNA_methylase"/>
    <property type="match status" value="1"/>
</dbReference>
<keyword evidence="13" id="KW-1185">Reference proteome</keyword>
<evidence type="ECO:0000256" key="1">
    <source>
        <dbReference type="ARBA" id="ARBA00004123"/>
    </source>
</evidence>
<dbReference type="PANTHER" id="PTHR10629:SF54">
    <property type="entry name" value="DNA METHYLTRANSFERASE DIM-2"/>
    <property type="match status" value="1"/>
</dbReference>
<dbReference type="Proteomes" id="UP000593566">
    <property type="component" value="Unassembled WGS sequence"/>
</dbReference>
<feature type="active site" evidence="7">
    <location>
        <position position="807"/>
    </location>
</feature>
<dbReference type="PROSITE" id="PS51038">
    <property type="entry name" value="BAH"/>
    <property type="match status" value="2"/>
</dbReference>
<comment type="similarity">
    <text evidence="7 8">Belongs to the class I-like SAM-binding methyltransferase superfamily. C5-methyltransferase family.</text>
</comment>
<name>A0A8H6F801_9LECA</name>
<comment type="subcellular location">
    <subcellularLocation>
        <location evidence="1">Nucleus</location>
    </subcellularLocation>
</comment>
<feature type="compositionally biased region" description="Polar residues" evidence="10">
    <location>
        <begin position="1"/>
        <end position="10"/>
    </location>
</feature>
<dbReference type="InterPro" id="IPR029063">
    <property type="entry name" value="SAM-dependent_MTases_sf"/>
</dbReference>
<dbReference type="InterPro" id="IPR018117">
    <property type="entry name" value="C5_DNA_meth_AS"/>
</dbReference>
<accession>A0A8H6F801</accession>
<evidence type="ECO:0000256" key="10">
    <source>
        <dbReference type="SAM" id="MobiDB-lite"/>
    </source>
</evidence>
<dbReference type="RefSeq" id="XP_037148082.1">
    <property type="nucleotide sequence ID" value="XM_037296901.1"/>
</dbReference>
<dbReference type="InterPro" id="IPR043151">
    <property type="entry name" value="BAH_sf"/>
</dbReference>
<dbReference type="PANTHER" id="PTHR10629">
    <property type="entry name" value="CYTOSINE-SPECIFIC METHYLTRANSFERASE"/>
    <property type="match status" value="1"/>
</dbReference>
<feature type="compositionally biased region" description="Polar residues" evidence="10">
    <location>
        <begin position="693"/>
        <end position="705"/>
    </location>
</feature>
<dbReference type="GO" id="GO:0003682">
    <property type="term" value="F:chromatin binding"/>
    <property type="evidence" value="ECO:0007669"/>
    <property type="project" value="InterPro"/>
</dbReference>
<dbReference type="GO" id="GO:0005634">
    <property type="term" value="C:nucleus"/>
    <property type="evidence" value="ECO:0007669"/>
    <property type="project" value="UniProtKB-SubCell"/>
</dbReference>
<gene>
    <name evidence="12" type="ORF">HO133_005998</name>
</gene>
<dbReference type="GeneID" id="59334403"/>
<sequence>MTTLRLSSGSAAKPPRILPSTAPQIFHPSDSSRDSSRNIRKRKRSDSEDDEHPVRAKDVIGDVPDEDDPIWSKEKKSEVRMTGVRPPHFVFPRTAYSGHVPSVPRYSEKSVLQEILVKEEEQDDNDTDTNGNAFVEADLREFVIYRPHKPYRHNKSSATEFPFANELVSLHEINEHAVKHFYLDGVICYAGKQRYVQKVPFETLSIGGYEEPERSTVGPYIWIQSIEGTRPDVWYRLTYPAAEYKRYHEPFLWMADLAKHLVEYLHTHQRVALFDFRHRFYEWLQNLYPTDRCVRRWLEQYADRDFRRVVTAHANFLYFQAAQVDQKYEKHAIWEEIHPRILRAIPEQVEHTTIKDMFATLTAREEFVSRRKTTVTPYVFKCFQSLPWAKFLYCQSSSTSLIHREKQSNTNHTKVSPAVQKLEVRIPLCPSSSGMKARGQPIRVSIGDVVAIPKDNNSAWRTHDAEYFGYVQCISDTDEGQALGLLWFYRPGDTTCLRMFYPYSQELFLGDHCNCGDPLVLASEVIRKPQVTFGGPESPSTEFFCRQRYVEGDGAWITLQDSHFRCGCHKVNETPEYCVGDTLLVASSLRRLGKNLEPVVLIEHNPDGLDGKIRVVRLLRRKRDYGCNDADPNELVLTDRSEVIPVAYVHRQCQVRFYSEAEKEEQRIPSPYDRQGASDFYYIISQDLQTSGSGLESLQTPSPSFLRQGWDPTSAPPQPRMRGLDMFCGGGNFGRGLEEGGAVRFDWAVDWYNQAIHTYKANLPTQNQTKLFRGSVNHYLSQALEGKGGNLIAQFGEVEVICAGSPCQGYSLANPNKGNESGLLNESMVASVLAFIDFYRPKYALMENVKGMALGDEKHSVLAQVVCCLVGMGYQVRTSCLDAWSFGSPQKRSRIIINIAAPGLTPLLEPAQTHSHPDGVWGGSLGKTANGVPTASRTRNRTPFDYVTSAEATKDLPATDARTSCIPFPDHRMSRSLPILSWVRISCVPRFPSGCSFVKAFRHGYMPQAQIDSFKWDEKIRSRHDSKSWQRVRRNALMPTVMTEPRPDDGAGGDCLHWDDHRLLTIMEARRAQGFPDYEVLIGSPSEQWKIVGNSVARPVALGLGASLRTAWLANTARQEHPAVRADVASKDSASGVDNDQKSIVAASGEAARNGWSAQNMLNKITAALTSPRALVSAISDTIVEPLTNRDHHSVTTLEYQPSKYIRSVKACQTGFEQSRGGTNGAIGTSRLKPYCFEDDEPSSLSGTSATAAQRIYTDYSPEGYGPISF</sequence>
<dbReference type="GO" id="GO:0044027">
    <property type="term" value="P:negative regulation of gene expression via chromosomal CpG island methylation"/>
    <property type="evidence" value="ECO:0007669"/>
    <property type="project" value="TreeGrafter"/>
</dbReference>
<dbReference type="Gene3D" id="3.40.50.150">
    <property type="entry name" value="Vaccinia Virus protein VP39"/>
    <property type="match status" value="1"/>
</dbReference>
<dbReference type="GO" id="GO:0003677">
    <property type="term" value="F:DNA binding"/>
    <property type="evidence" value="ECO:0007669"/>
    <property type="project" value="UniProtKB-KW"/>
</dbReference>
<evidence type="ECO:0000313" key="13">
    <source>
        <dbReference type="Proteomes" id="UP000593566"/>
    </source>
</evidence>
<feature type="domain" description="BAH" evidence="11">
    <location>
        <begin position="442"/>
        <end position="560"/>
    </location>
</feature>
<dbReference type="InterPro" id="IPR001025">
    <property type="entry name" value="BAH_dom"/>
</dbReference>
<dbReference type="Pfam" id="PF25423">
    <property type="entry name" value="DUF7893"/>
    <property type="match status" value="1"/>
</dbReference>
<dbReference type="Gene3D" id="3.90.120.10">
    <property type="entry name" value="DNA Methylase, subunit A, domain 2"/>
    <property type="match status" value="1"/>
</dbReference>
<feature type="region of interest" description="Disordered" evidence="10">
    <location>
        <begin position="1"/>
        <end position="78"/>
    </location>
</feature>
<dbReference type="NCBIfam" id="TIGR00675">
    <property type="entry name" value="dcm"/>
    <property type="match status" value="1"/>
</dbReference>
<evidence type="ECO:0000313" key="12">
    <source>
        <dbReference type="EMBL" id="KAF6218647.1"/>
    </source>
</evidence>
<evidence type="ECO:0000256" key="9">
    <source>
        <dbReference type="RuleBase" id="RU000417"/>
    </source>
</evidence>